<proteinExistence type="predicted"/>
<reference evidence="2" key="1">
    <citation type="journal article" date="2019" name="Int. J. Syst. Evol. Microbiol.">
        <title>The Global Catalogue of Microorganisms (GCM) 10K type strain sequencing project: providing services to taxonomists for standard genome sequencing and annotation.</title>
        <authorList>
            <consortium name="The Broad Institute Genomics Platform"/>
            <consortium name="The Broad Institute Genome Sequencing Center for Infectious Disease"/>
            <person name="Wu L."/>
            <person name="Ma J."/>
        </authorList>
    </citation>
    <scope>NUCLEOTIDE SEQUENCE [LARGE SCALE GENOMIC DNA]</scope>
    <source>
        <strain evidence="2">JCM 31405</strain>
    </source>
</reference>
<evidence type="ECO:0000313" key="2">
    <source>
        <dbReference type="Proteomes" id="UP000644548"/>
    </source>
</evidence>
<sequence length="420" mass="44128">MALRPPVPATRRTRLKRVAFVLVVLLSGAAALLAVLVSAQAFDRLTRAGVQVGALSLARRPVSSASLTWLPGPAGARQPDALTLEDLRLAYLQAFSELTYAHRSGDVTGLPGRLSGAALQGALRATQPTSNALVLDWAHRAAPLGLVGDGRTFRLRDDLWTLRARPGAGGWQDVRAQRERRVVTLREVGGVWRVSDWQVTAAASQAPSAAVPLDVSTWRAVTLSEWSEWTRDEWRAELGRLQRAGLAPVALEMPAVMTVGTGRALRLGVRVARQLQLPVVVSFAAPLTLEGLPARVTAGLQGRGALALLPGPLPDSGDLTTALIGWLRAAQPLPLVAEGAPVNVGALGLVSARVGDGPGQLRRAPGPPRLPWKQAGALAALEALPARGWLAGRPSALIGADGQVTPWGAALLKRADGPGR</sequence>
<protein>
    <submittedName>
        <fullName evidence="1">Uncharacterized protein</fullName>
    </submittedName>
</protein>
<accession>A0ABQ2S651</accession>
<comment type="caution">
    <text evidence="1">The sequence shown here is derived from an EMBL/GenBank/DDBJ whole genome shotgun (WGS) entry which is preliminary data.</text>
</comment>
<evidence type="ECO:0000313" key="1">
    <source>
        <dbReference type="EMBL" id="GGS01435.1"/>
    </source>
</evidence>
<dbReference type="EMBL" id="BMQN01000009">
    <property type="protein sequence ID" value="GGS01435.1"/>
    <property type="molecule type" value="Genomic_DNA"/>
</dbReference>
<dbReference type="RefSeq" id="WP_189073995.1">
    <property type="nucleotide sequence ID" value="NZ_BMQN01000009.1"/>
</dbReference>
<organism evidence="1 2">
    <name type="scientific">Deinococcus sedimenti</name>
    <dbReference type="NCBI Taxonomy" id="1867090"/>
    <lineage>
        <taxon>Bacteria</taxon>
        <taxon>Thermotogati</taxon>
        <taxon>Deinococcota</taxon>
        <taxon>Deinococci</taxon>
        <taxon>Deinococcales</taxon>
        <taxon>Deinococcaceae</taxon>
        <taxon>Deinococcus</taxon>
    </lineage>
</organism>
<gene>
    <name evidence="1" type="ORF">GCM10008960_30150</name>
</gene>
<dbReference type="Proteomes" id="UP000644548">
    <property type="component" value="Unassembled WGS sequence"/>
</dbReference>
<name>A0ABQ2S651_9DEIO</name>
<keyword evidence="2" id="KW-1185">Reference proteome</keyword>